<dbReference type="Proteomes" id="UP000762676">
    <property type="component" value="Unassembled WGS sequence"/>
</dbReference>
<sequence>MCLITLKSLSQGLSTDIPNQDSNPVFHTPRAERLPLDHGVRKRMKRIMNSIRSSTVAAAAAVVVVVEVVVVVMVVVVVGGGGGGGGGIWLAVVVILWAEYP</sequence>
<keyword evidence="1" id="KW-1133">Transmembrane helix</keyword>
<keyword evidence="1" id="KW-0812">Transmembrane</keyword>
<evidence type="ECO:0000313" key="3">
    <source>
        <dbReference type="Proteomes" id="UP000762676"/>
    </source>
</evidence>
<dbReference type="AlphaFoldDB" id="A0AAV4JHV8"/>
<gene>
    <name evidence="2" type="ORF">ElyMa_005106700</name>
</gene>
<proteinExistence type="predicted"/>
<protein>
    <submittedName>
        <fullName evidence="2">Uncharacterized protein</fullName>
    </submittedName>
</protein>
<accession>A0AAV4JHV8</accession>
<dbReference type="EMBL" id="BMAT01010212">
    <property type="protein sequence ID" value="GFS22368.1"/>
    <property type="molecule type" value="Genomic_DNA"/>
</dbReference>
<name>A0AAV4JHV8_9GAST</name>
<organism evidence="2 3">
    <name type="scientific">Elysia marginata</name>
    <dbReference type="NCBI Taxonomy" id="1093978"/>
    <lineage>
        <taxon>Eukaryota</taxon>
        <taxon>Metazoa</taxon>
        <taxon>Spiralia</taxon>
        <taxon>Lophotrochozoa</taxon>
        <taxon>Mollusca</taxon>
        <taxon>Gastropoda</taxon>
        <taxon>Heterobranchia</taxon>
        <taxon>Euthyneura</taxon>
        <taxon>Panpulmonata</taxon>
        <taxon>Sacoglossa</taxon>
        <taxon>Placobranchoidea</taxon>
        <taxon>Plakobranchidae</taxon>
        <taxon>Elysia</taxon>
    </lineage>
</organism>
<comment type="caution">
    <text evidence="2">The sequence shown here is derived from an EMBL/GenBank/DDBJ whole genome shotgun (WGS) entry which is preliminary data.</text>
</comment>
<keyword evidence="3" id="KW-1185">Reference proteome</keyword>
<evidence type="ECO:0000256" key="1">
    <source>
        <dbReference type="SAM" id="Phobius"/>
    </source>
</evidence>
<reference evidence="2 3" key="1">
    <citation type="journal article" date="2021" name="Elife">
        <title>Chloroplast acquisition without the gene transfer in kleptoplastic sea slugs, Plakobranchus ocellatus.</title>
        <authorList>
            <person name="Maeda T."/>
            <person name="Takahashi S."/>
            <person name="Yoshida T."/>
            <person name="Shimamura S."/>
            <person name="Takaki Y."/>
            <person name="Nagai Y."/>
            <person name="Toyoda A."/>
            <person name="Suzuki Y."/>
            <person name="Arimoto A."/>
            <person name="Ishii H."/>
            <person name="Satoh N."/>
            <person name="Nishiyama T."/>
            <person name="Hasebe M."/>
            <person name="Maruyama T."/>
            <person name="Minagawa J."/>
            <person name="Obokata J."/>
            <person name="Shigenobu S."/>
        </authorList>
    </citation>
    <scope>NUCLEOTIDE SEQUENCE [LARGE SCALE GENOMIC DNA]</scope>
</reference>
<keyword evidence="1" id="KW-0472">Membrane</keyword>
<evidence type="ECO:0000313" key="2">
    <source>
        <dbReference type="EMBL" id="GFS22368.1"/>
    </source>
</evidence>
<feature type="transmembrane region" description="Helical" evidence="1">
    <location>
        <begin position="82"/>
        <end position="100"/>
    </location>
</feature>
<feature type="transmembrane region" description="Helical" evidence="1">
    <location>
        <begin position="51"/>
        <end position="76"/>
    </location>
</feature>